<reference evidence="3 4" key="1">
    <citation type="submission" date="2019-03" db="EMBL/GenBank/DDBJ databases">
        <title>Genomic Encyclopedia of Type Strains, Phase IV (KMG-IV): sequencing the most valuable type-strain genomes for metagenomic binning, comparative biology and taxonomic classification.</title>
        <authorList>
            <person name="Goeker M."/>
        </authorList>
    </citation>
    <scope>NUCLEOTIDE SEQUENCE [LARGE SCALE GENOMIC DNA]</scope>
    <source>
        <strain evidence="3 4">DSM 45934</strain>
    </source>
</reference>
<protein>
    <submittedName>
        <fullName evidence="3">3-oxoacyl-[acyl-carrier protein] reductase</fullName>
    </submittedName>
</protein>
<dbReference type="OrthoDB" id="4288312at2"/>
<organism evidence="3 4">
    <name type="scientific">Actinocrispum wychmicini</name>
    <dbReference type="NCBI Taxonomy" id="1213861"/>
    <lineage>
        <taxon>Bacteria</taxon>
        <taxon>Bacillati</taxon>
        <taxon>Actinomycetota</taxon>
        <taxon>Actinomycetes</taxon>
        <taxon>Pseudonocardiales</taxon>
        <taxon>Pseudonocardiaceae</taxon>
        <taxon>Actinocrispum</taxon>
    </lineage>
</organism>
<sequence length="248" mass="25619">MVDLTGRIAVVTGGSRGIGAATATALGRHGARVAVVGRDEEAIAQTVATVDDAIGVRADVTSVAGVAALRERVETELGPPDIVVAFAGGNPTRPRPIVDVDLAEWQAAIDGNLTATFLTLKEFLPGMIERGRGSIITMSSTASRQPTVHSPGPYAVAKAGVELLTRKVAQEVGPNGIRVNCVAPAAIRTERNAQMIPADMQVKMAASYPLGRIGEPTDVAALTVFLASDDSSWLTGLTLDVAGGTVMR</sequence>
<dbReference type="PANTHER" id="PTHR42760:SF40">
    <property type="entry name" value="3-OXOACYL-[ACYL-CARRIER-PROTEIN] REDUCTASE, CHLOROPLASTIC"/>
    <property type="match status" value="1"/>
</dbReference>
<evidence type="ECO:0000256" key="1">
    <source>
        <dbReference type="ARBA" id="ARBA00006484"/>
    </source>
</evidence>
<dbReference type="SUPFAM" id="SSF51735">
    <property type="entry name" value="NAD(P)-binding Rossmann-fold domains"/>
    <property type="match status" value="1"/>
</dbReference>
<evidence type="ECO:0000313" key="3">
    <source>
        <dbReference type="EMBL" id="TCO57243.1"/>
    </source>
</evidence>
<evidence type="ECO:0000256" key="2">
    <source>
        <dbReference type="ARBA" id="ARBA00023002"/>
    </source>
</evidence>
<dbReference type="GO" id="GO:0016616">
    <property type="term" value="F:oxidoreductase activity, acting on the CH-OH group of donors, NAD or NADP as acceptor"/>
    <property type="evidence" value="ECO:0007669"/>
    <property type="project" value="TreeGrafter"/>
</dbReference>
<dbReference type="Proteomes" id="UP000295680">
    <property type="component" value="Unassembled WGS sequence"/>
</dbReference>
<dbReference type="Gene3D" id="3.40.50.720">
    <property type="entry name" value="NAD(P)-binding Rossmann-like Domain"/>
    <property type="match status" value="1"/>
</dbReference>
<proteinExistence type="inferred from homology"/>
<comment type="similarity">
    <text evidence="1">Belongs to the short-chain dehydrogenases/reductases (SDR) family.</text>
</comment>
<dbReference type="RefSeq" id="WP_132121123.1">
    <property type="nucleotide sequence ID" value="NZ_SLWS01000006.1"/>
</dbReference>
<gene>
    <name evidence="3" type="ORF">EV192_106720</name>
</gene>
<dbReference type="FunFam" id="3.40.50.720:FF:000084">
    <property type="entry name" value="Short-chain dehydrogenase reductase"/>
    <property type="match status" value="1"/>
</dbReference>
<dbReference type="AlphaFoldDB" id="A0A4R2JCF9"/>
<dbReference type="InterPro" id="IPR036291">
    <property type="entry name" value="NAD(P)-bd_dom_sf"/>
</dbReference>
<evidence type="ECO:0000313" key="4">
    <source>
        <dbReference type="Proteomes" id="UP000295680"/>
    </source>
</evidence>
<comment type="caution">
    <text evidence="3">The sequence shown here is derived from an EMBL/GenBank/DDBJ whole genome shotgun (WGS) entry which is preliminary data.</text>
</comment>
<dbReference type="Pfam" id="PF13561">
    <property type="entry name" value="adh_short_C2"/>
    <property type="match status" value="1"/>
</dbReference>
<dbReference type="PRINTS" id="PR00081">
    <property type="entry name" value="GDHRDH"/>
</dbReference>
<dbReference type="EMBL" id="SLWS01000006">
    <property type="protein sequence ID" value="TCO57243.1"/>
    <property type="molecule type" value="Genomic_DNA"/>
</dbReference>
<name>A0A4R2JCF9_9PSEU</name>
<dbReference type="InterPro" id="IPR002347">
    <property type="entry name" value="SDR_fam"/>
</dbReference>
<accession>A0A4R2JCF9</accession>
<keyword evidence="2" id="KW-0560">Oxidoreductase</keyword>
<dbReference type="GO" id="GO:0030497">
    <property type="term" value="P:fatty acid elongation"/>
    <property type="evidence" value="ECO:0007669"/>
    <property type="project" value="TreeGrafter"/>
</dbReference>
<dbReference type="CDD" id="cd05233">
    <property type="entry name" value="SDR_c"/>
    <property type="match status" value="1"/>
</dbReference>
<dbReference type="PANTHER" id="PTHR42760">
    <property type="entry name" value="SHORT-CHAIN DEHYDROGENASES/REDUCTASES FAMILY MEMBER"/>
    <property type="match status" value="1"/>
</dbReference>
<keyword evidence="4" id="KW-1185">Reference proteome</keyword>